<reference evidence="11" key="1">
    <citation type="submission" date="2018-03" db="EMBL/GenBank/DDBJ databases">
        <authorList>
            <person name="Guldener U."/>
        </authorList>
    </citation>
    <scope>NUCLEOTIDE SEQUENCE</scope>
</reference>
<evidence type="ECO:0000256" key="9">
    <source>
        <dbReference type="ARBA" id="ARBA00023180"/>
    </source>
</evidence>
<evidence type="ECO:0000256" key="4">
    <source>
        <dbReference type="ARBA" id="ARBA00022679"/>
    </source>
</evidence>
<comment type="similarity">
    <text evidence="2">Belongs to the MNN1/MNT family.</text>
</comment>
<dbReference type="GO" id="GO:0005794">
    <property type="term" value="C:Golgi apparatus"/>
    <property type="evidence" value="ECO:0007669"/>
    <property type="project" value="TreeGrafter"/>
</dbReference>
<dbReference type="GO" id="GO:0000033">
    <property type="term" value="F:alpha-1,3-mannosyltransferase activity"/>
    <property type="evidence" value="ECO:0007669"/>
    <property type="project" value="TreeGrafter"/>
</dbReference>
<evidence type="ECO:0000313" key="12">
    <source>
        <dbReference type="Proteomes" id="UP001187682"/>
    </source>
</evidence>
<sequence length="510" mass="56642">MGDLPLRKLLLPSSRLPYLAIILTLFTFFSTYHLYHDLPETPTNPDPPPPPYPVAASRSGEPPDEKAIDLIERTADYFARYPPRQPLKDQFGERGQRAIALKGWIHLAEELRGETKTRVERAVEAAAPAIFPFLAYPPNHSPMPLRSLRSRFVPGTRGIVVPAGDKNLRLACHLVSSLLHTHGTTLPIELAYAGDGDLSPANREVVVSLFPGADVRFLDVLGAFNDSTLDLARGRWAIKPFAAVASSFAEVALVDADTVFLQDPEVLFGQPGYVEQGALLFHDRLIDKGRYNDRRAWWKAQVASPSAQVEKSLAWTEGYAEEGDSGVVVVDKGRVGVLVGMLHAAWQNSREVREEVTYEITYGDKESWWFGLELTGAGYEFEKHYGGVAGWLGDKNGPLEKEGSGGGRSEELGVCSYVIAHLDAEEKLLWYNGSLLKNKIVDQETYLVPTHWMVDGEWDKGFRGEFSCMTGGLPVELTTGETEVLRRSVEGAKKVDAVVRPGQRWWFPWI</sequence>
<evidence type="ECO:0000256" key="8">
    <source>
        <dbReference type="ARBA" id="ARBA00023136"/>
    </source>
</evidence>
<evidence type="ECO:0000256" key="3">
    <source>
        <dbReference type="ARBA" id="ARBA00022676"/>
    </source>
</evidence>
<keyword evidence="12" id="KW-1185">Reference proteome</keyword>
<gene>
    <name evidence="11" type="ORF">DNG_05216</name>
</gene>
<name>A0AAE8N010_9PEZI</name>
<keyword evidence="6" id="KW-0735">Signal-anchor</keyword>
<keyword evidence="5" id="KW-0812">Transmembrane</keyword>
<dbReference type="GO" id="GO:0006493">
    <property type="term" value="P:protein O-linked glycosylation"/>
    <property type="evidence" value="ECO:0007669"/>
    <property type="project" value="TreeGrafter"/>
</dbReference>
<accession>A0AAE8N010</accession>
<dbReference type="PANTHER" id="PTHR31392:SF1">
    <property type="entry name" value="ALPHA-1,3-MANNOSYLTRANSFERASE MNN1-RELATED"/>
    <property type="match status" value="1"/>
</dbReference>
<dbReference type="InterPro" id="IPR022751">
    <property type="entry name" value="Alpha_mannosyltransferase"/>
</dbReference>
<keyword evidence="4" id="KW-0808">Transferase</keyword>
<dbReference type="InterPro" id="IPR029044">
    <property type="entry name" value="Nucleotide-diphossugar_trans"/>
</dbReference>
<dbReference type="AlphaFoldDB" id="A0AAE8N010"/>
<dbReference type="SUPFAM" id="SSF53448">
    <property type="entry name" value="Nucleotide-diphospho-sugar transferases"/>
    <property type="match status" value="1"/>
</dbReference>
<feature type="region of interest" description="Disordered" evidence="10">
    <location>
        <begin position="40"/>
        <end position="63"/>
    </location>
</feature>
<comment type="caution">
    <text evidence="11">The sequence shown here is derived from an EMBL/GenBank/DDBJ whole genome shotgun (WGS) entry which is preliminary data.</text>
</comment>
<keyword evidence="3" id="KW-0328">Glycosyltransferase</keyword>
<keyword evidence="8" id="KW-0472">Membrane</keyword>
<proteinExistence type="inferred from homology"/>
<feature type="compositionally biased region" description="Pro residues" evidence="10">
    <location>
        <begin position="42"/>
        <end position="53"/>
    </location>
</feature>
<evidence type="ECO:0000256" key="1">
    <source>
        <dbReference type="ARBA" id="ARBA00004606"/>
    </source>
</evidence>
<evidence type="ECO:0000256" key="10">
    <source>
        <dbReference type="SAM" id="MobiDB-lite"/>
    </source>
</evidence>
<dbReference type="Proteomes" id="UP001187682">
    <property type="component" value="Unassembled WGS sequence"/>
</dbReference>
<dbReference type="Pfam" id="PF11051">
    <property type="entry name" value="Mannosyl_trans3"/>
    <property type="match status" value="1"/>
</dbReference>
<evidence type="ECO:0000256" key="5">
    <source>
        <dbReference type="ARBA" id="ARBA00022692"/>
    </source>
</evidence>
<evidence type="ECO:0000256" key="7">
    <source>
        <dbReference type="ARBA" id="ARBA00022989"/>
    </source>
</evidence>
<organism evidence="11 12">
    <name type="scientific">Cephalotrichum gorgonifer</name>
    <dbReference type="NCBI Taxonomy" id="2041049"/>
    <lineage>
        <taxon>Eukaryota</taxon>
        <taxon>Fungi</taxon>
        <taxon>Dikarya</taxon>
        <taxon>Ascomycota</taxon>
        <taxon>Pezizomycotina</taxon>
        <taxon>Sordariomycetes</taxon>
        <taxon>Hypocreomycetidae</taxon>
        <taxon>Microascales</taxon>
        <taxon>Microascaceae</taxon>
        <taxon>Cephalotrichum</taxon>
    </lineage>
</organism>
<evidence type="ECO:0000256" key="2">
    <source>
        <dbReference type="ARBA" id="ARBA00009105"/>
    </source>
</evidence>
<comment type="subcellular location">
    <subcellularLocation>
        <location evidence="1">Membrane</location>
        <topology evidence="1">Single-pass type II membrane protein</topology>
    </subcellularLocation>
</comment>
<evidence type="ECO:0000313" key="11">
    <source>
        <dbReference type="EMBL" id="SPO02543.1"/>
    </source>
</evidence>
<evidence type="ECO:0000256" key="6">
    <source>
        <dbReference type="ARBA" id="ARBA00022968"/>
    </source>
</evidence>
<protein>
    <submittedName>
        <fullName evidence="11">Related to alpha-1,3-mannosyltransferases</fullName>
    </submittedName>
</protein>
<keyword evidence="7" id="KW-1133">Transmembrane helix</keyword>
<dbReference type="PANTHER" id="PTHR31392">
    <property type="entry name" value="ALPHA-1,3-MANNOSYLTRANSFERASE MNN1-RELATED"/>
    <property type="match status" value="1"/>
</dbReference>
<keyword evidence="9" id="KW-0325">Glycoprotein</keyword>
<dbReference type="EMBL" id="ONZQ02000006">
    <property type="protein sequence ID" value="SPO02543.1"/>
    <property type="molecule type" value="Genomic_DNA"/>
</dbReference>
<dbReference type="GO" id="GO:0016020">
    <property type="term" value="C:membrane"/>
    <property type="evidence" value="ECO:0007669"/>
    <property type="project" value="UniProtKB-SubCell"/>
</dbReference>